<feature type="transmembrane region" description="Helical" evidence="7">
    <location>
        <begin position="96"/>
        <end position="117"/>
    </location>
</feature>
<reference evidence="9 10" key="1">
    <citation type="submission" date="2019-03" db="EMBL/GenBank/DDBJ databases">
        <title>Genomic Encyclopedia of Type Strains, Phase IV (KMG-IV): sequencing the most valuable type-strain genomes for metagenomic binning, comparative biology and taxonomic classification.</title>
        <authorList>
            <person name="Goeker M."/>
        </authorList>
    </citation>
    <scope>NUCLEOTIDE SEQUENCE [LARGE SCALE GENOMIC DNA]</scope>
    <source>
        <strain evidence="9 10">LX-B</strain>
    </source>
</reference>
<sequence length="320" mass="36528">MAAASSLFKRYALQKASPGERGVFQQYWKHRHLFLLLLPGLVYFIVFRYLPIYGLTIAFKDFRFLEGIWGSPWVGLDVFQNVFSRADFWEVFRNTFLLSIYKLIFGFAPPILFALLLNEIRNAFYKKAVQTISYLPHFVSWVVLGGLFIQFLSPSIGPINILLKAMGLKAIYFLGDPKWFRTTLVVTDIWKSMGWGSIIYLASLSNIDTAMYEAADIDGANRWQKMRSITLPSLSPVITIMLILAVGKLVNDNFDQIFNMYNPAVYSVGDVLGTYTYREGLENMSYSYATAVELFKNVIAFALVYSANKIAGKINEYGIW</sequence>
<keyword evidence="3" id="KW-1003">Cell membrane</keyword>
<comment type="similarity">
    <text evidence="7">Belongs to the binding-protein-dependent transport system permease family.</text>
</comment>
<protein>
    <submittedName>
        <fullName evidence="9">Putative aldouronate transport system permease protein</fullName>
    </submittedName>
</protein>
<evidence type="ECO:0000259" key="8">
    <source>
        <dbReference type="PROSITE" id="PS50928"/>
    </source>
</evidence>
<dbReference type="PROSITE" id="PS50928">
    <property type="entry name" value="ABC_TM1"/>
    <property type="match status" value="1"/>
</dbReference>
<evidence type="ECO:0000313" key="10">
    <source>
        <dbReference type="Proteomes" id="UP000295008"/>
    </source>
</evidence>
<dbReference type="Proteomes" id="UP000295008">
    <property type="component" value="Unassembled WGS sequence"/>
</dbReference>
<dbReference type="AlphaFoldDB" id="A0A4R1RQ99"/>
<dbReference type="InterPro" id="IPR050809">
    <property type="entry name" value="UgpAE/MalFG_permease"/>
</dbReference>
<dbReference type="GO" id="GO:0005886">
    <property type="term" value="C:plasma membrane"/>
    <property type="evidence" value="ECO:0007669"/>
    <property type="project" value="UniProtKB-SubCell"/>
</dbReference>
<dbReference type="RefSeq" id="WP_243662912.1">
    <property type="nucleotide sequence ID" value="NZ_SLUN01000013.1"/>
</dbReference>
<feature type="transmembrane region" description="Helical" evidence="7">
    <location>
        <begin position="138"/>
        <end position="159"/>
    </location>
</feature>
<evidence type="ECO:0000313" key="9">
    <source>
        <dbReference type="EMBL" id="TCL68568.1"/>
    </source>
</evidence>
<feature type="transmembrane region" description="Helical" evidence="7">
    <location>
        <begin position="33"/>
        <end position="50"/>
    </location>
</feature>
<dbReference type="SUPFAM" id="SSF161098">
    <property type="entry name" value="MetI-like"/>
    <property type="match status" value="1"/>
</dbReference>
<dbReference type="EMBL" id="SLUN01000013">
    <property type="protein sequence ID" value="TCL68568.1"/>
    <property type="molecule type" value="Genomic_DNA"/>
</dbReference>
<accession>A0A4R1RQ99</accession>
<keyword evidence="2 7" id="KW-0813">Transport</keyword>
<dbReference type="InterPro" id="IPR000515">
    <property type="entry name" value="MetI-like"/>
</dbReference>
<name>A0A4R1RQ99_HYDET</name>
<dbReference type="Gene3D" id="1.10.3720.10">
    <property type="entry name" value="MetI-like"/>
    <property type="match status" value="1"/>
</dbReference>
<dbReference type="CDD" id="cd06261">
    <property type="entry name" value="TM_PBP2"/>
    <property type="match status" value="1"/>
</dbReference>
<keyword evidence="10" id="KW-1185">Reference proteome</keyword>
<evidence type="ECO:0000256" key="1">
    <source>
        <dbReference type="ARBA" id="ARBA00004651"/>
    </source>
</evidence>
<evidence type="ECO:0000256" key="5">
    <source>
        <dbReference type="ARBA" id="ARBA00022989"/>
    </source>
</evidence>
<feature type="transmembrane region" description="Helical" evidence="7">
    <location>
        <begin position="229"/>
        <end position="250"/>
    </location>
</feature>
<keyword evidence="6 7" id="KW-0472">Membrane</keyword>
<dbReference type="GO" id="GO:0055085">
    <property type="term" value="P:transmembrane transport"/>
    <property type="evidence" value="ECO:0007669"/>
    <property type="project" value="InterPro"/>
</dbReference>
<evidence type="ECO:0000256" key="3">
    <source>
        <dbReference type="ARBA" id="ARBA00022475"/>
    </source>
</evidence>
<keyword evidence="4 7" id="KW-0812">Transmembrane</keyword>
<comment type="caution">
    <text evidence="9">The sequence shown here is derived from an EMBL/GenBank/DDBJ whole genome shotgun (WGS) entry which is preliminary data.</text>
</comment>
<gene>
    <name evidence="9" type="ORF">EDC14_1013110</name>
</gene>
<evidence type="ECO:0000256" key="6">
    <source>
        <dbReference type="ARBA" id="ARBA00023136"/>
    </source>
</evidence>
<dbReference type="Pfam" id="PF00528">
    <property type="entry name" value="BPD_transp_1"/>
    <property type="match status" value="1"/>
</dbReference>
<feature type="domain" description="ABC transmembrane type-1" evidence="8">
    <location>
        <begin position="92"/>
        <end position="305"/>
    </location>
</feature>
<organism evidence="9 10">
    <name type="scientific">Hydrogenispora ethanolica</name>
    <dbReference type="NCBI Taxonomy" id="1082276"/>
    <lineage>
        <taxon>Bacteria</taxon>
        <taxon>Bacillati</taxon>
        <taxon>Bacillota</taxon>
        <taxon>Hydrogenispora</taxon>
    </lineage>
</organism>
<evidence type="ECO:0000256" key="2">
    <source>
        <dbReference type="ARBA" id="ARBA00022448"/>
    </source>
</evidence>
<evidence type="ECO:0000256" key="7">
    <source>
        <dbReference type="RuleBase" id="RU363032"/>
    </source>
</evidence>
<proteinExistence type="inferred from homology"/>
<comment type="subcellular location">
    <subcellularLocation>
        <location evidence="1 7">Cell membrane</location>
        <topology evidence="1 7">Multi-pass membrane protein</topology>
    </subcellularLocation>
</comment>
<dbReference type="InterPro" id="IPR035906">
    <property type="entry name" value="MetI-like_sf"/>
</dbReference>
<keyword evidence="5 7" id="KW-1133">Transmembrane helix</keyword>
<evidence type="ECO:0000256" key="4">
    <source>
        <dbReference type="ARBA" id="ARBA00022692"/>
    </source>
</evidence>
<dbReference type="PANTHER" id="PTHR43227:SF11">
    <property type="entry name" value="BLL4140 PROTEIN"/>
    <property type="match status" value="1"/>
</dbReference>
<dbReference type="PANTHER" id="PTHR43227">
    <property type="entry name" value="BLL4140 PROTEIN"/>
    <property type="match status" value="1"/>
</dbReference>